<feature type="region of interest" description="Disordered" evidence="1">
    <location>
        <begin position="132"/>
        <end position="151"/>
    </location>
</feature>
<evidence type="ECO:0000313" key="2">
    <source>
        <dbReference type="EMBL" id="KAJ7732860.1"/>
    </source>
</evidence>
<evidence type="ECO:0000313" key="3">
    <source>
        <dbReference type="Proteomes" id="UP001215598"/>
    </source>
</evidence>
<feature type="compositionally biased region" description="Low complexity" evidence="1">
    <location>
        <begin position="671"/>
        <end position="684"/>
    </location>
</feature>
<feature type="region of interest" description="Disordered" evidence="1">
    <location>
        <begin position="823"/>
        <end position="907"/>
    </location>
</feature>
<comment type="caution">
    <text evidence="2">The sequence shown here is derived from an EMBL/GenBank/DDBJ whole genome shotgun (WGS) entry which is preliminary data.</text>
</comment>
<gene>
    <name evidence="2" type="ORF">B0H16DRAFT_1769910</name>
</gene>
<evidence type="ECO:0000256" key="1">
    <source>
        <dbReference type="SAM" id="MobiDB-lite"/>
    </source>
</evidence>
<feature type="region of interest" description="Disordered" evidence="1">
    <location>
        <begin position="671"/>
        <end position="706"/>
    </location>
</feature>
<proteinExistence type="predicted"/>
<protein>
    <submittedName>
        <fullName evidence="2">Uncharacterized protein</fullName>
    </submittedName>
</protein>
<feature type="region of interest" description="Disordered" evidence="1">
    <location>
        <begin position="1000"/>
        <end position="1042"/>
    </location>
</feature>
<dbReference type="EMBL" id="JARKIB010000142">
    <property type="protein sequence ID" value="KAJ7732860.1"/>
    <property type="molecule type" value="Genomic_DNA"/>
</dbReference>
<feature type="compositionally biased region" description="Pro residues" evidence="1">
    <location>
        <begin position="37"/>
        <end position="46"/>
    </location>
</feature>
<feature type="compositionally biased region" description="Low complexity" evidence="1">
    <location>
        <begin position="1"/>
        <end position="12"/>
    </location>
</feature>
<keyword evidence="3" id="KW-1185">Reference proteome</keyword>
<reference evidence="2" key="1">
    <citation type="submission" date="2023-03" db="EMBL/GenBank/DDBJ databases">
        <title>Massive genome expansion in bonnet fungi (Mycena s.s.) driven by repeated elements and novel gene families across ecological guilds.</title>
        <authorList>
            <consortium name="Lawrence Berkeley National Laboratory"/>
            <person name="Harder C.B."/>
            <person name="Miyauchi S."/>
            <person name="Viragh M."/>
            <person name="Kuo A."/>
            <person name="Thoen E."/>
            <person name="Andreopoulos B."/>
            <person name="Lu D."/>
            <person name="Skrede I."/>
            <person name="Drula E."/>
            <person name="Henrissat B."/>
            <person name="Morin E."/>
            <person name="Kohler A."/>
            <person name="Barry K."/>
            <person name="LaButti K."/>
            <person name="Morin E."/>
            <person name="Salamov A."/>
            <person name="Lipzen A."/>
            <person name="Mereny Z."/>
            <person name="Hegedus B."/>
            <person name="Baldrian P."/>
            <person name="Stursova M."/>
            <person name="Weitz H."/>
            <person name="Taylor A."/>
            <person name="Grigoriev I.V."/>
            <person name="Nagy L.G."/>
            <person name="Martin F."/>
            <person name="Kauserud H."/>
        </authorList>
    </citation>
    <scope>NUCLEOTIDE SEQUENCE</scope>
    <source>
        <strain evidence="2">CBHHK182m</strain>
    </source>
</reference>
<feature type="compositionally biased region" description="Pro residues" evidence="1">
    <location>
        <begin position="1031"/>
        <end position="1040"/>
    </location>
</feature>
<dbReference type="AlphaFoldDB" id="A0AAD7I276"/>
<name>A0AAD7I276_9AGAR</name>
<organism evidence="2 3">
    <name type="scientific">Mycena metata</name>
    <dbReference type="NCBI Taxonomy" id="1033252"/>
    <lineage>
        <taxon>Eukaryota</taxon>
        <taxon>Fungi</taxon>
        <taxon>Dikarya</taxon>
        <taxon>Basidiomycota</taxon>
        <taxon>Agaricomycotina</taxon>
        <taxon>Agaricomycetes</taxon>
        <taxon>Agaricomycetidae</taxon>
        <taxon>Agaricales</taxon>
        <taxon>Marasmiineae</taxon>
        <taxon>Mycenaceae</taxon>
        <taxon>Mycena</taxon>
    </lineage>
</organism>
<feature type="compositionally biased region" description="Acidic residues" evidence="1">
    <location>
        <begin position="13"/>
        <end position="24"/>
    </location>
</feature>
<feature type="compositionally biased region" description="Polar residues" evidence="1">
    <location>
        <begin position="842"/>
        <end position="861"/>
    </location>
</feature>
<accession>A0AAD7I276</accession>
<feature type="region of interest" description="Disordered" evidence="1">
    <location>
        <begin position="1"/>
        <end position="59"/>
    </location>
</feature>
<dbReference type="Proteomes" id="UP001215598">
    <property type="component" value="Unassembled WGS sequence"/>
</dbReference>
<sequence length="1232" mass="138451">MSNSDSDSGSSYESEDSSSSDSEDSSSSSSYESDPDIPLPQPLPPTRPKKPKQTDKKGGYCNTCQPATLQDALQTHRKTVHVLLAEVTYPDRTKVTLKRNPSTGKFHCMRCEASHAIGQQIRRHCQKCKRIDNPGVPDDPDLPPNGDPVTYADPDLVGRTDLYVPRALSIPINDDPNPPVPPPDAPQLHLPDYLRPPDADTVVHHKSFKLLYLDMVINKQHRIIICLTCETAVEGHIHAHVPHIPVPKDLALKLTEEYELRRFENLHFPTNNPAPVFGLALTDKLFFFCDRCHHGYGNCESLRAHQNGAGTCPRPGPNTHRRGYGQCFTTGAYNSVFQVDPSRLPLRDENEVDRVLLFTTTRPLPIDYSSVPFAIPEREDDLNQFMHREGWAKHVQDYTPQDLDDASRASTDDDGAHYELKDVVIHYVHRVQDKIDGMTSFGLRKTLAKVGDVASVATFDRLSDKSCDNYGFFLWRLVSSLFRQLEGVETDITDDDLITAVHETILSLFSHLKTDNQADKYFSAVSCFAVLTSFKPNGGMRRASTITSQLMRLVYCNRAAQLTEIHTMKLADRSLSWLAAYETRKIFLKDEQETHMAFLFNTCLLKVIRSDGYSEDSSRWLDENKMLLTYDNETVDIAKFKDAYIFIRDKYIKILLTRIFFGLQPPLLSMASSPRRSDSRAPPSTDFKRSGQSLHAQRNAEGLDRQNLSEELGLSSDRAASIVPSRGPSLYQTYHSVGAKAWKIRRQYRWTWTAKVLPENATNSRTGYLLLYPPVVHPYTGALTKLRPQMRRLITVLRGEISSEPGFSLPLLSRSQSLAATEIMTDMSPRTSSRWARRQDSLSEYSPSALPASTSAQNQRPAQPRSELLILTPPKPSRRAVAPRSGRGLGWKTPAVWAGAPRHTSGQTQNVTLDMRDRNVTLSVSPTTRIPHLGAMRLRHGVTIYQWGPRHSNLAHYLGLISRKGQNRRRKLMQPPHIVFPVGPLASVPSSALPRLNFEPRARQSPSSRVLALPPSKPAPPRRDALRAAPPRYPGPPPTGNPAEIRARYAALETQRNLFQGVFDAALDYLRTHCSACWARDYTDIHILDKCKAGVAMDGDPNWAAWHANAFSFPADFCWFCSMPECSRPKIGGWHTFYNPRKLCPHKNILKPAVFAFLTAKSADNLSALDCPLIPPAVLADPEDNLRAFRAWAVELAWEPLLNIHVVLMWLIFKRGLVQCPPELRPLFPDAP</sequence>